<dbReference type="Pfam" id="PF05951">
    <property type="entry name" value="Peptidase_M15_2"/>
    <property type="match status" value="1"/>
</dbReference>
<dbReference type="InterPro" id="IPR009045">
    <property type="entry name" value="Zn_M74/Hedgehog-like"/>
</dbReference>
<comment type="similarity">
    <text evidence="10">Belongs to the peptidase M15 family.</text>
</comment>
<evidence type="ECO:0000256" key="8">
    <source>
        <dbReference type="ARBA" id="ARBA00023049"/>
    </source>
</evidence>
<evidence type="ECO:0000256" key="6">
    <source>
        <dbReference type="ARBA" id="ARBA00022801"/>
    </source>
</evidence>
<evidence type="ECO:0000313" key="13">
    <source>
        <dbReference type="Proteomes" id="UP000760480"/>
    </source>
</evidence>
<evidence type="ECO:0000256" key="2">
    <source>
        <dbReference type="ARBA" id="ARBA00004776"/>
    </source>
</evidence>
<comment type="caution">
    <text evidence="12">The sequence shown here is derived from an EMBL/GenBank/DDBJ whole genome shotgun (WGS) entry which is preliminary data.</text>
</comment>
<evidence type="ECO:0000256" key="5">
    <source>
        <dbReference type="ARBA" id="ARBA00022729"/>
    </source>
</evidence>
<gene>
    <name evidence="12" type="ORF">E4P82_13745</name>
</gene>
<evidence type="ECO:0000313" key="12">
    <source>
        <dbReference type="EMBL" id="NMQ20168.1"/>
    </source>
</evidence>
<dbReference type="InterPro" id="IPR006311">
    <property type="entry name" value="TAT_signal"/>
</dbReference>
<dbReference type="InterPro" id="IPR010275">
    <property type="entry name" value="MepK"/>
</dbReference>
<organism evidence="12 13">
    <name type="scientific">Candidatus Competibacter phosphatis</name>
    <dbReference type="NCBI Taxonomy" id="221280"/>
    <lineage>
        <taxon>Bacteria</taxon>
        <taxon>Pseudomonadati</taxon>
        <taxon>Pseudomonadota</taxon>
        <taxon>Gammaproteobacteria</taxon>
        <taxon>Candidatus Competibacteraceae</taxon>
        <taxon>Candidatus Competibacter</taxon>
    </lineage>
</organism>
<dbReference type="PANTHER" id="PTHR37425:SF1">
    <property type="entry name" value="OUTER MEMBRANE PROTEIN"/>
    <property type="match status" value="1"/>
</dbReference>
<dbReference type="Proteomes" id="UP000760480">
    <property type="component" value="Unassembled WGS sequence"/>
</dbReference>
<keyword evidence="9" id="KW-0961">Cell wall biogenesis/degradation</keyword>
<evidence type="ECO:0000256" key="7">
    <source>
        <dbReference type="ARBA" id="ARBA00022833"/>
    </source>
</evidence>
<dbReference type="Gene3D" id="3.30.1380.10">
    <property type="match status" value="1"/>
</dbReference>
<keyword evidence="7" id="KW-0862">Zinc</keyword>
<name>A0ABX1TLA7_9GAMM</name>
<evidence type="ECO:0000256" key="11">
    <source>
        <dbReference type="ARBA" id="ARBA00093666"/>
    </source>
</evidence>
<evidence type="ECO:0000256" key="3">
    <source>
        <dbReference type="ARBA" id="ARBA00022670"/>
    </source>
</evidence>
<dbReference type="RefSeq" id="WP_169249431.1">
    <property type="nucleotide sequence ID" value="NZ_SPMZ01000040.1"/>
</dbReference>
<reference evidence="12 13" key="1">
    <citation type="submission" date="2019-03" db="EMBL/GenBank/DDBJ databases">
        <title>Metabolic reconstructions from genomes of highly enriched 'Candidatus Accumulibacter' and 'Candidatus Competibacter' bioreactor populations.</title>
        <authorList>
            <person name="Annavajhala M.K."/>
            <person name="Welles L."/>
            <person name="Abbas B."/>
            <person name="Sorokin D."/>
            <person name="Park H."/>
            <person name="Van Loosdrecht M."/>
            <person name="Chandran K."/>
        </authorList>
    </citation>
    <scope>NUCLEOTIDE SEQUENCE [LARGE SCALE GENOMIC DNA]</scope>
    <source>
        <strain evidence="12 13">SBR_G</strain>
    </source>
</reference>
<keyword evidence="3" id="KW-0645">Protease</keyword>
<keyword evidence="8" id="KW-0482">Metalloprotease</keyword>
<comment type="pathway">
    <text evidence="2">Cell wall biogenesis; cell wall polysaccharide biosynthesis.</text>
</comment>
<keyword evidence="13" id="KW-1185">Reference proteome</keyword>
<sequence length="196" mass="22095">MRTDATLQGSNNEEGQPELGRRGFLKLAVGGLGALTLMPALLEAAIRRDRYLLFYNPNTGESIRQVYWTPRDGYIREAIGEVSWGLRDHHNDQVKLFDTNVLDQLYALQVQISPGRPVHVISGYRSQSTNSMLREHSRRVARNSYHIQAMALDIRLPDGRVSDLYQAARSLGAGGVGYYPYSNFVHVDSGPVRYWS</sequence>
<dbReference type="EMBL" id="SPMZ01000040">
    <property type="protein sequence ID" value="NMQ20168.1"/>
    <property type="molecule type" value="Genomic_DNA"/>
</dbReference>
<keyword evidence="6" id="KW-0378">Hydrolase</keyword>
<keyword evidence="5" id="KW-0732">Signal</keyword>
<evidence type="ECO:0000256" key="10">
    <source>
        <dbReference type="ARBA" id="ARBA00093448"/>
    </source>
</evidence>
<comment type="cofactor">
    <cofactor evidence="1">
        <name>Zn(2+)</name>
        <dbReference type="ChEBI" id="CHEBI:29105"/>
    </cofactor>
</comment>
<protein>
    <recommendedName>
        <fullName evidence="11">Murein endopeptidase K</fullName>
    </recommendedName>
</protein>
<evidence type="ECO:0000256" key="4">
    <source>
        <dbReference type="ARBA" id="ARBA00022723"/>
    </source>
</evidence>
<dbReference type="PROSITE" id="PS51318">
    <property type="entry name" value="TAT"/>
    <property type="match status" value="1"/>
</dbReference>
<evidence type="ECO:0000256" key="1">
    <source>
        <dbReference type="ARBA" id="ARBA00001947"/>
    </source>
</evidence>
<dbReference type="PANTHER" id="PTHR37425">
    <property type="match status" value="1"/>
</dbReference>
<dbReference type="SUPFAM" id="SSF55166">
    <property type="entry name" value="Hedgehog/DD-peptidase"/>
    <property type="match status" value="1"/>
</dbReference>
<proteinExistence type="inferred from homology"/>
<accession>A0ABX1TLA7</accession>
<evidence type="ECO:0000256" key="9">
    <source>
        <dbReference type="ARBA" id="ARBA00023316"/>
    </source>
</evidence>
<keyword evidence="4" id="KW-0479">Metal-binding</keyword>